<evidence type="ECO:0000313" key="3">
    <source>
        <dbReference type="Proteomes" id="UP000008850"/>
    </source>
</evidence>
<dbReference type="Gene3D" id="3.90.1530.30">
    <property type="match status" value="1"/>
</dbReference>
<organism evidence="2 3">
    <name type="scientific">Pelagibacterium halotolerans (strain DSM 22347 / JCM 15775 / CGMCC 1.7692 / B2)</name>
    <dbReference type="NCBI Taxonomy" id="1082931"/>
    <lineage>
        <taxon>Bacteria</taxon>
        <taxon>Pseudomonadati</taxon>
        <taxon>Pseudomonadota</taxon>
        <taxon>Alphaproteobacteria</taxon>
        <taxon>Hyphomicrobiales</taxon>
        <taxon>Devosiaceae</taxon>
        <taxon>Pelagibacterium</taxon>
    </lineage>
</organism>
<proteinExistence type="predicted"/>
<name>G4RDZ2_PELHB</name>
<dbReference type="SUPFAM" id="SSF110849">
    <property type="entry name" value="ParB/Sulfiredoxin"/>
    <property type="match status" value="1"/>
</dbReference>
<feature type="domain" description="ParB-like N-terminal" evidence="1">
    <location>
        <begin position="5"/>
        <end position="96"/>
    </location>
</feature>
<dbReference type="AlphaFoldDB" id="G4RDZ2"/>
<accession>G4RDZ2</accession>
<sequence>MSDTREIEIDQIDVPAGRRKVSPNWVAALADDIEAHRQRTPIEVIETGARFRLVSGAHRLAAQRLREAKTILAIVRAADAYASEAEIKLAEIAENMMRRELSVLDRAVDVAAWREIYEAAKGAVKRGGTRRVKSKSPVETLNLEAAAEAFAASFKEAASTALNLSAPTIYRYLQIASIDGAIRERIALHPMADNRSELVALATSPADLQAQMAALIVAGDAANVAHALAIIEAKPKPAPLSKWEKLSDGFSRLKQSDQERFFALHADAIELWLAKRRG</sequence>
<dbReference type="HOGENOM" id="CLU_054511_1_0_5"/>
<dbReference type="KEGG" id="phl:KKY_747"/>
<evidence type="ECO:0000259" key="1">
    <source>
        <dbReference type="SMART" id="SM00470"/>
    </source>
</evidence>
<dbReference type="RefSeq" id="WP_014129935.1">
    <property type="nucleotide sequence ID" value="NC_016078.1"/>
</dbReference>
<dbReference type="Gene3D" id="1.10.10.2830">
    <property type="match status" value="1"/>
</dbReference>
<dbReference type="InterPro" id="IPR003115">
    <property type="entry name" value="ParB_N"/>
</dbReference>
<reference evidence="2 3" key="1">
    <citation type="journal article" date="2012" name="J. Bacteriol.">
        <title>Complete genome sequence of Pelagibacterium halotolerans B2T.</title>
        <authorList>
            <person name="Huo Y.Y."/>
            <person name="Cheng H."/>
            <person name="Han X.F."/>
            <person name="Jiang X.W."/>
            <person name="Sun C."/>
            <person name="Zhang X.Q."/>
            <person name="Zhu X.F."/>
            <person name="Liu Y.F."/>
            <person name="Li P.F."/>
            <person name="Ni P.X."/>
            <person name="Wu M."/>
        </authorList>
    </citation>
    <scope>NUCLEOTIDE SEQUENCE [LARGE SCALE GENOMIC DNA]</scope>
    <source>
        <strain evidence="3">DSM 22347 / JCM 15775 / CGMCC 1.7692 / B2</strain>
    </source>
</reference>
<gene>
    <name evidence="2" type="ordered locus">KKY_747</name>
</gene>
<dbReference type="PANTHER" id="PTHR33375">
    <property type="entry name" value="CHROMOSOME-PARTITIONING PROTEIN PARB-RELATED"/>
    <property type="match status" value="1"/>
</dbReference>
<protein>
    <recommendedName>
        <fullName evidence="1">ParB-like N-terminal domain-containing protein</fullName>
    </recommendedName>
</protein>
<dbReference type="eggNOG" id="COG1475">
    <property type="taxonomic scope" value="Bacteria"/>
</dbReference>
<dbReference type="GO" id="GO:0007059">
    <property type="term" value="P:chromosome segregation"/>
    <property type="evidence" value="ECO:0007669"/>
    <property type="project" value="TreeGrafter"/>
</dbReference>
<evidence type="ECO:0000313" key="2">
    <source>
        <dbReference type="EMBL" id="AEQ50786.1"/>
    </source>
</evidence>
<dbReference type="Pfam" id="PF02195">
    <property type="entry name" value="ParB_N"/>
    <property type="match status" value="1"/>
</dbReference>
<dbReference type="GO" id="GO:0005694">
    <property type="term" value="C:chromosome"/>
    <property type="evidence" value="ECO:0007669"/>
    <property type="project" value="TreeGrafter"/>
</dbReference>
<dbReference type="InterPro" id="IPR050336">
    <property type="entry name" value="Chromosome_partition/occlusion"/>
</dbReference>
<dbReference type="PANTHER" id="PTHR33375:SF1">
    <property type="entry name" value="CHROMOSOME-PARTITIONING PROTEIN PARB-RELATED"/>
    <property type="match status" value="1"/>
</dbReference>
<dbReference type="Proteomes" id="UP000008850">
    <property type="component" value="Chromosome"/>
</dbReference>
<dbReference type="STRING" id="1082931.KKY_747"/>
<keyword evidence="3" id="KW-1185">Reference proteome</keyword>
<dbReference type="EMBL" id="CP003075">
    <property type="protein sequence ID" value="AEQ50786.1"/>
    <property type="molecule type" value="Genomic_DNA"/>
</dbReference>
<dbReference type="SMART" id="SM00470">
    <property type="entry name" value="ParB"/>
    <property type="match status" value="1"/>
</dbReference>
<dbReference type="InterPro" id="IPR036086">
    <property type="entry name" value="ParB/Sulfiredoxin_sf"/>
</dbReference>